<dbReference type="RefSeq" id="WP_102266823.1">
    <property type="nucleotide sequence ID" value="NZ_CALVCM010000001.1"/>
</dbReference>
<evidence type="ECO:0000259" key="4">
    <source>
        <dbReference type="PROSITE" id="PS50893"/>
    </source>
</evidence>
<keyword evidence="1" id="KW-0813">Transport</keyword>
<dbReference type="GO" id="GO:0005524">
    <property type="term" value="F:ATP binding"/>
    <property type="evidence" value="ECO:0007669"/>
    <property type="project" value="UniProtKB-KW"/>
</dbReference>
<evidence type="ECO:0000256" key="2">
    <source>
        <dbReference type="ARBA" id="ARBA00022741"/>
    </source>
</evidence>
<protein>
    <submittedName>
        <fullName evidence="5">ABC transporter ATP-binding protein</fullName>
    </submittedName>
</protein>
<name>A0ABT1SIG3_9FIRM</name>
<keyword evidence="3 5" id="KW-0067">ATP-binding</keyword>
<dbReference type="InterPro" id="IPR051782">
    <property type="entry name" value="ABC_Transporter_VariousFunc"/>
</dbReference>
<dbReference type="Pfam" id="PF00005">
    <property type="entry name" value="ABC_tran"/>
    <property type="match status" value="1"/>
</dbReference>
<evidence type="ECO:0000313" key="5">
    <source>
        <dbReference type="EMBL" id="MCQ5120980.1"/>
    </source>
</evidence>
<dbReference type="PANTHER" id="PTHR42939:SF1">
    <property type="entry name" value="ABC TRANSPORTER ATP-BINDING PROTEIN ALBC-RELATED"/>
    <property type="match status" value="1"/>
</dbReference>
<dbReference type="EMBL" id="JANGCH010000002">
    <property type="protein sequence ID" value="MCQ5120980.1"/>
    <property type="molecule type" value="Genomic_DNA"/>
</dbReference>
<keyword evidence="2" id="KW-0547">Nucleotide-binding</keyword>
<organism evidence="5 6">
    <name type="scientific">Massilicoli timonensis</name>
    <dbReference type="NCBI Taxonomy" id="2015901"/>
    <lineage>
        <taxon>Bacteria</taxon>
        <taxon>Bacillati</taxon>
        <taxon>Bacillota</taxon>
        <taxon>Erysipelotrichia</taxon>
        <taxon>Erysipelotrichales</taxon>
        <taxon>Erysipelotrichaceae</taxon>
        <taxon>Massilicoli</taxon>
    </lineage>
</organism>
<evidence type="ECO:0000313" key="6">
    <source>
        <dbReference type="Proteomes" id="UP001524435"/>
    </source>
</evidence>
<dbReference type="Gene3D" id="3.40.50.300">
    <property type="entry name" value="P-loop containing nucleotide triphosphate hydrolases"/>
    <property type="match status" value="1"/>
</dbReference>
<dbReference type="SUPFAM" id="SSF52540">
    <property type="entry name" value="P-loop containing nucleoside triphosphate hydrolases"/>
    <property type="match status" value="1"/>
</dbReference>
<dbReference type="PROSITE" id="PS50893">
    <property type="entry name" value="ABC_TRANSPORTER_2"/>
    <property type="match status" value="1"/>
</dbReference>
<evidence type="ECO:0000256" key="1">
    <source>
        <dbReference type="ARBA" id="ARBA00022448"/>
    </source>
</evidence>
<sequence length="232" mass="26522">MLMEVRHVSKRYGKKTALADVSLKLEKGKLYALCGNNGAGKSTLMRILASVERVDQGDVLFETHSLSYLDRKEIAYFADESFFSDDVEIEEIFDLYEYFFDDFDRKKCERLVYQNGIDRNSALSSLSKGNRVKLELSFTLSRRAKLYLFDEPFASLDPLAREEVMQMIVSCGSEDATYVIATHLLAEFESYFDQVLFLQDGKLIVDQSVDKILGEKQMGVQDYLKTCLRANG</sequence>
<proteinExistence type="predicted"/>
<dbReference type="InterPro" id="IPR003439">
    <property type="entry name" value="ABC_transporter-like_ATP-bd"/>
</dbReference>
<keyword evidence="6" id="KW-1185">Reference proteome</keyword>
<dbReference type="InterPro" id="IPR003593">
    <property type="entry name" value="AAA+_ATPase"/>
</dbReference>
<evidence type="ECO:0000256" key="3">
    <source>
        <dbReference type="ARBA" id="ARBA00022840"/>
    </source>
</evidence>
<dbReference type="SMART" id="SM00382">
    <property type="entry name" value="AAA"/>
    <property type="match status" value="1"/>
</dbReference>
<dbReference type="CDD" id="cd03230">
    <property type="entry name" value="ABC_DR_subfamily_A"/>
    <property type="match status" value="1"/>
</dbReference>
<dbReference type="InterPro" id="IPR027417">
    <property type="entry name" value="P-loop_NTPase"/>
</dbReference>
<feature type="domain" description="ABC transporter" evidence="4">
    <location>
        <begin position="3"/>
        <end position="225"/>
    </location>
</feature>
<dbReference type="PANTHER" id="PTHR42939">
    <property type="entry name" value="ABC TRANSPORTER ATP-BINDING PROTEIN ALBC-RELATED"/>
    <property type="match status" value="1"/>
</dbReference>
<comment type="caution">
    <text evidence="5">The sequence shown here is derived from an EMBL/GenBank/DDBJ whole genome shotgun (WGS) entry which is preliminary data.</text>
</comment>
<accession>A0ABT1SIG3</accession>
<reference evidence="5 6" key="1">
    <citation type="submission" date="2022-06" db="EMBL/GenBank/DDBJ databases">
        <title>Isolation of gut microbiota from human fecal samples.</title>
        <authorList>
            <person name="Pamer E.G."/>
            <person name="Barat B."/>
            <person name="Waligurski E."/>
            <person name="Medina S."/>
            <person name="Paddock L."/>
            <person name="Mostad J."/>
        </authorList>
    </citation>
    <scope>NUCLEOTIDE SEQUENCE [LARGE SCALE GENOMIC DNA]</scope>
    <source>
        <strain evidence="5 6">DFI.6.1</strain>
    </source>
</reference>
<dbReference type="Proteomes" id="UP001524435">
    <property type="component" value="Unassembled WGS sequence"/>
</dbReference>
<gene>
    <name evidence="5" type="ORF">NE663_01735</name>
</gene>